<evidence type="ECO:0000313" key="3">
    <source>
        <dbReference type="Proteomes" id="UP000094065"/>
    </source>
</evidence>
<feature type="compositionally biased region" description="Acidic residues" evidence="1">
    <location>
        <begin position="275"/>
        <end position="285"/>
    </location>
</feature>
<dbReference type="OrthoDB" id="2564718at2759"/>
<proteinExistence type="predicted"/>
<evidence type="ECO:0000256" key="1">
    <source>
        <dbReference type="SAM" id="MobiDB-lite"/>
    </source>
</evidence>
<dbReference type="GeneID" id="30156659"/>
<dbReference type="Proteomes" id="UP000094065">
    <property type="component" value="Unassembled WGS sequence"/>
</dbReference>
<reference evidence="2 3" key="1">
    <citation type="submission" date="2016-06" db="EMBL/GenBank/DDBJ databases">
        <title>Evolution of pathogenesis and genome organization in the Tremellales.</title>
        <authorList>
            <person name="Cuomo C."/>
            <person name="Litvintseva A."/>
            <person name="Heitman J."/>
            <person name="Chen Y."/>
            <person name="Sun S."/>
            <person name="Springer D."/>
            <person name="Dromer F."/>
            <person name="Young S."/>
            <person name="Zeng Q."/>
            <person name="Chapman S."/>
            <person name="Gujja S."/>
            <person name="Saif S."/>
            <person name="Birren B."/>
        </authorList>
    </citation>
    <scope>NUCLEOTIDE SEQUENCE [LARGE SCALE GENOMIC DNA]</scope>
    <source>
        <strain evidence="2 3">CBS 6039</strain>
    </source>
</reference>
<feature type="region of interest" description="Disordered" evidence="1">
    <location>
        <begin position="247"/>
        <end position="285"/>
    </location>
</feature>
<sequence>MRFTSDASPSLTPLGSRLLHISERKLSMLDGIAYDEGFDLRKGILVREAVRSAWQSVSDGEEIEMTNWSSHSAMGLEVYEEEEEGDLERSEQRWFEDIVTSLDEEEDELASEHEHEWVESNVTIPEDLEFNVDGMEAFTFTSPTAPSTPAFESAHCASTSCVDVVEVDDDESDISDEDVLALTQSTHWSLPTTTHLEYATSPPLSPLPEPSPLQIPAALYPGIDDYFTDFEEYVDDFSALPPPLLRSMSSSTTSSEGDDTEVCGTPPMRVGELSREEDEDEEEEIDWKEQEALYGMGLKMGGTDPAFVFLVQPSQLFG</sequence>
<dbReference type="RefSeq" id="XP_018992105.1">
    <property type="nucleotide sequence ID" value="XM_019139614.1"/>
</dbReference>
<comment type="caution">
    <text evidence="2">The sequence shown here is derived from an EMBL/GenBank/DDBJ whole genome shotgun (WGS) entry which is preliminary data.</text>
</comment>
<evidence type="ECO:0000313" key="2">
    <source>
        <dbReference type="EMBL" id="ODN76731.1"/>
    </source>
</evidence>
<dbReference type="AlphaFoldDB" id="A0A1E3HMS0"/>
<gene>
    <name evidence="2" type="ORF">L202_05350</name>
</gene>
<name>A0A1E3HMS0_9TREE</name>
<organism evidence="2 3">
    <name type="scientific">Cryptococcus amylolentus CBS 6039</name>
    <dbReference type="NCBI Taxonomy" id="1295533"/>
    <lineage>
        <taxon>Eukaryota</taxon>
        <taxon>Fungi</taxon>
        <taxon>Dikarya</taxon>
        <taxon>Basidiomycota</taxon>
        <taxon>Agaricomycotina</taxon>
        <taxon>Tremellomycetes</taxon>
        <taxon>Tremellales</taxon>
        <taxon>Cryptococcaceae</taxon>
        <taxon>Cryptococcus</taxon>
    </lineage>
</organism>
<protein>
    <submittedName>
        <fullName evidence="2">Uncharacterized protein</fullName>
    </submittedName>
</protein>
<dbReference type="EMBL" id="AWGJ01000008">
    <property type="protein sequence ID" value="ODN76731.1"/>
    <property type="molecule type" value="Genomic_DNA"/>
</dbReference>
<keyword evidence="3" id="KW-1185">Reference proteome</keyword>
<accession>A0A1E3HMS0</accession>